<comment type="caution">
    <text evidence="1">The sequence shown here is derived from an EMBL/GenBank/DDBJ whole genome shotgun (WGS) entry which is preliminary data.</text>
</comment>
<dbReference type="AlphaFoldDB" id="A0A834XBL2"/>
<dbReference type="PANTHER" id="PTHR45786:SF80">
    <property type="entry name" value="HELITRON HELICASE-LIKE DOMAIN-CONTAINING PROTEIN"/>
    <property type="match status" value="1"/>
</dbReference>
<dbReference type="Proteomes" id="UP000634136">
    <property type="component" value="Unassembled WGS sequence"/>
</dbReference>
<protein>
    <submittedName>
        <fullName evidence="1">Uncharacterized protein</fullName>
    </submittedName>
</protein>
<sequence length="175" mass="19527">MGITKSHLSESTTCPFCGARLLPHESSDFCCLNGRISLPAMAVPPELLSFYNDETEVGRHFRQHIRMYNHIFAFTSMGVHLDGDLANGREGVYSFRAQEAIYHKIGVPRTIGSLPLMLTSFNSVDSVSKVGESRLSIFEFAPLDQTDLSKGELLGLPIRFPQFYPIVDSLFLARI</sequence>
<dbReference type="PANTHER" id="PTHR45786">
    <property type="entry name" value="DNA BINDING PROTEIN-LIKE"/>
    <property type="match status" value="1"/>
</dbReference>
<dbReference type="EMBL" id="JAAIUW010000002">
    <property type="protein sequence ID" value="KAF7841432.1"/>
    <property type="molecule type" value="Genomic_DNA"/>
</dbReference>
<name>A0A834XBL2_9FABA</name>
<accession>A0A834XBL2</accession>
<organism evidence="1 2">
    <name type="scientific">Senna tora</name>
    <dbReference type="NCBI Taxonomy" id="362788"/>
    <lineage>
        <taxon>Eukaryota</taxon>
        <taxon>Viridiplantae</taxon>
        <taxon>Streptophyta</taxon>
        <taxon>Embryophyta</taxon>
        <taxon>Tracheophyta</taxon>
        <taxon>Spermatophyta</taxon>
        <taxon>Magnoliopsida</taxon>
        <taxon>eudicotyledons</taxon>
        <taxon>Gunneridae</taxon>
        <taxon>Pentapetalae</taxon>
        <taxon>rosids</taxon>
        <taxon>fabids</taxon>
        <taxon>Fabales</taxon>
        <taxon>Fabaceae</taxon>
        <taxon>Caesalpinioideae</taxon>
        <taxon>Cassia clade</taxon>
        <taxon>Senna</taxon>
    </lineage>
</organism>
<evidence type="ECO:0000313" key="1">
    <source>
        <dbReference type="EMBL" id="KAF7841432.1"/>
    </source>
</evidence>
<dbReference type="OrthoDB" id="1435660at2759"/>
<evidence type="ECO:0000313" key="2">
    <source>
        <dbReference type="Proteomes" id="UP000634136"/>
    </source>
</evidence>
<reference evidence="1" key="1">
    <citation type="submission" date="2020-09" db="EMBL/GenBank/DDBJ databases">
        <title>Genome-Enabled Discovery of Anthraquinone Biosynthesis in Senna tora.</title>
        <authorList>
            <person name="Kang S.-H."/>
            <person name="Pandey R.P."/>
            <person name="Lee C.-M."/>
            <person name="Sim J.-S."/>
            <person name="Jeong J.-T."/>
            <person name="Choi B.-S."/>
            <person name="Jung M."/>
            <person name="Ginzburg D."/>
            <person name="Zhao K."/>
            <person name="Won S.Y."/>
            <person name="Oh T.-J."/>
            <person name="Yu Y."/>
            <person name="Kim N.-H."/>
            <person name="Lee O.R."/>
            <person name="Lee T.-H."/>
            <person name="Bashyal P."/>
            <person name="Kim T.-S."/>
            <person name="Lee W.-H."/>
            <person name="Kawkins C."/>
            <person name="Kim C.-K."/>
            <person name="Kim J.S."/>
            <person name="Ahn B.O."/>
            <person name="Rhee S.Y."/>
            <person name="Sohng J.K."/>
        </authorList>
    </citation>
    <scope>NUCLEOTIDE SEQUENCE</scope>
    <source>
        <tissue evidence="1">Leaf</tissue>
    </source>
</reference>
<keyword evidence="2" id="KW-1185">Reference proteome</keyword>
<gene>
    <name evidence="1" type="ORF">G2W53_003730</name>
</gene>
<proteinExistence type="predicted"/>